<keyword evidence="2" id="KW-1185">Reference proteome</keyword>
<dbReference type="RefSeq" id="WP_109722873.1">
    <property type="nucleotide sequence ID" value="NZ_MSZV01000007.1"/>
</dbReference>
<reference evidence="1 2" key="1">
    <citation type="submission" date="2018-05" db="EMBL/GenBank/DDBJ databases">
        <title>Genomic Encyclopedia of Type Strains, Phase IV (KMG-IV): sequencing the most valuable type-strain genomes for metagenomic binning, comparative biology and taxonomic classification.</title>
        <authorList>
            <person name="Goeker M."/>
        </authorList>
    </citation>
    <scope>NUCLEOTIDE SEQUENCE [LARGE SCALE GENOMIC DNA]</scope>
    <source>
        <strain evidence="1 2">DSM 14263</strain>
    </source>
</reference>
<protein>
    <submittedName>
        <fullName evidence="1">Uncharacterized protein</fullName>
    </submittedName>
</protein>
<dbReference type="AlphaFoldDB" id="A0A316I942"/>
<accession>A0A316I942</accession>
<dbReference type="EMBL" id="QGHC01000004">
    <property type="protein sequence ID" value="PWK89747.1"/>
    <property type="molecule type" value="Genomic_DNA"/>
</dbReference>
<comment type="caution">
    <text evidence="1">The sequence shown here is derived from an EMBL/GenBank/DDBJ whole genome shotgun (WGS) entry which is preliminary data.</text>
</comment>
<proteinExistence type="predicted"/>
<dbReference type="Proteomes" id="UP000245812">
    <property type="component" value="Unassembled WGS sequence"/>
</dbReference>
<name>A0A316I942_9GAMM</name>
<evidence type="ECO:0000313" key="2">
    <source>
        <dbReference type="Proteomes" id="UP000245812"/>
    </source>
</evidence>
<gene>
    <name evidence="1" type="ORF">C7456_10498</name>
</gene>
<sequence>MSQIVSVGTSNDDNTLAPYGLTETQIAMAALDGIHYAADKAGSNRAVFVHELVGEFELALYEAMGIDPPED</sequence>
<evidence type="ECO:0000313" key="1">
    <source>
        <dbReference type="EMBL" id="PWK89747.1"/>
    </source>
</evidence>
<organism evidence="1 2">
    <name type="scientific">Fulvimonas soli</name>
    <dbReference type="NCBI Taxonomy" id="155197"/>
    <lineage>
        <taxon>Bacteria</taxon>
        <taxon>Pseudomonadati</taxon>
        <taxon>Pseudomonadota</taxon>
        <taxon>Gammaproteobacteria</taxon>
        <taxon>Lysobacterales</taxon>
        <taxon>Rhodanobacteraceae</taxon>
        <taxon>Fulvimonas</taxon>
    </lineage>
</organism>